<dbReference type="InterPro" id="IPR008698">
    <property type="entry name" value="NDUB7"/>
</dbReference>
<reference evidence="1" key="1">
    <citation type="submission" date="2021-01" db="EMBL/GenBank/DDBJ databases">
        <authorList>
            <person name="Corre E."/>
            <person name="Pelletier E."/>
            <person name="Niang G."/>
            <person name="Scheremetjew M."/>
            <person name="Finn R."/>
            <person name="Kale V."/>
            <person name="Holt S."/>
            <person name="Cochrane G."/>
            <person name="Meng A."/>
            <person name="Brown T."/>
            <person name="Cohen L."/>
        </authorList>
    </citation>
    <scope>NUCLEOTIDE SEQUENCE</scope>
    <source>
        <strain evidence="1">CCMP1594</strain>
    </source>
</reference>
<sequence length="104" mass="12938">MPQRQVTQDNESVSYEGVDWDKIPNKYKRRPRYITDEELDEWKIPAYKRDYCIHHFIDWKTCELRNAYRHSDECVELKHVMNRCQFKEMQRMKAVREIREELGR</sequence>
<dbReference type="AlphaFoldDB" id="A0A7S4LCL5"/>
<evidence type="ECO:0000313" key="1">
    <source>
        <dbReference type="EMBL" id="CAE0820563.1"/>
    </source>
</evidence>
<proteinExistence type="predicted"/>
<protein>
    <recommendedName>
        <fullName evidence="2">NADH dehydrogenase [ubiquinone] 1 beta subcomplex subunit 7</fullName>
    </recommendedName>
</protein>
<organism evidence="1">
    <name type="scientific">Eutreptiella gymnastica</name>
    <dbReference type="NCBI Taxonomy" id="73025"/>
    <lineage>
        <taxon>Eukaryota</taxon>
        <taxon>Discoba</taxon>
        <taxon>Euglenozoa</taxon>
        <taxon>Euglenida</taxon>
        <taxon>Spirocuta</taxon>
        <taxon>Euglenophyceae</taxon>
        <taxon>Eutreptiales</taxon>
        <taxon>Eutreptiaceae</taxon>
        <taxon>Eutreptiella</taxon>
    </lineage>
</organism>
<accession>A0A7S4LCL5</accession>
<dbReference type="GO" id="GO:0005739">
    <property type="term" value="C:mitochondrion"/>
    <property type="evidence" value="ECO:0007669"/>
    <property type="project" value="InterPro"/>
</dbReference>
<gene>
    <name evidence="1" type="ORF">EGYM00163_LOCUS31735</name>
</gene>
<name>A0A7S4LCL5_9EUGL</name>
<evidence type="ECO:0008006" key="2">
    <source>
        <dbReference type="Google" id="ProtNLM"/>
    </source>
</evidence>
<dbReference type="Pfam" id="PF05676">
    <property type="entry name" value="NDUF_B7"/>
    <property type="match status" value="1"/>
</dbReference>
<dbReference type="EMBL" id="HBJA01091184">
    <property type="protein sequence ID" value="CAE0820563.1"/>
    <property type="molecule type" value="Transcribed_RNA"/>
</dbReference>